<dbReference type="RefSeq" id="WP_254007501.1">
    <property type="nucleotide sequence ID" value="NZ_AP017423.2"/>
</dbReference>
<dbReference type="Proteomes" id="UP000218595">
    <property type="component" value="Chromosome"/>
</dbReference>
<evidence type="ECO:0000313" key="1">
    <source>
        <dbReference type="EMBL" id="BCX66562.1"/>
    </source>
</evidence>
<accession>A0ABM7RMY8</accession>
<evidence type="ECO:0000313" key="2">
    <source>
        <dbReference type="Proteomes" id="UP000218595"/>
    </source>
</evidence>
<keyword evidence="2" id="KW-1185">Reference proteome</keyword>
<proteinExistence type="predicted"/>
<protein>
    <recommendedName>
        <fullName evidence="3">Adhesin</fullName>
    </recommendedName>
</protein>
<dbReference type="EMBL" id="AP017423">
    <property type="protein sequence ID" value="BCX66562.1"/>
    <property type="molecule type" value="Genomic_DNA"/>
</dbReference>
<reference evidence="1 2" key="1">
    <citation type="submission" date="2016-04" db="EMBL/GenBank/DDBJ databases">
        <title>Complete genome sequence of Pseudomonas sp. LAB-08 isolated from TCE contaminated aquifer soil.</title>
        <authorList>
            <person name="Dohra H."/>
            <person name="Suzuki K."/>
            <person name="Fatma A."/>
            <person name="Inuzuka Y."/>
            <person name="Honjo M."/>
            <person name="Tashiro Y."/>
            <person name="Futamata H."/>
        </authorList>
    </citation>
    <scope>NUCLEOTIDE SEQUENCE [LARGE SCALE GENOMIC DNA]</scope>
    <source>
        <strain evidence="1 2">LAB-08</strain>
    </source>
</reference>
<organism evidence="1 2">
    <name type="scientific">Pseudomonas izuensis</name>
    <dbReference type="NCBI Taxonomy" id="2684212"/>
    <lineage>
        <taxon>Bacteria</taxon>
        <taxon>Pseudomonadati</taxon>
        <taxon>Pseudomonadota</taxon>
        <taxon>Gammaproteobacteria</taxon>
        <taxon>Pseudomonadales</taxon>
        <taxon>Pseudomonadaceae</taxon>
        <taxon>Pseudomonas</taxon>
    </lineage>
</organism>
<sequence>MMAALPSLAADIDFSSRSDFTEMSLELKRVDDPNPQSIGLKVTLSPEAQRRLEQVTSQEMHQRLRLSINGVLVSTATIQSVINGPGLAISVPRAVAGKLVPTLLEPPAS</sequence>
<name>A0ABM7RMY8_9PSED</name>
<evidence type="ECO:0008006" key="3">
    <source>
        <dbReference type="Google" id="ProtNLM"/>
    </source>
</evidence>
<gene>
    <name evidence="1" type="ORF">LAB08_R11800</name>
</gene>